<feature type="domain" description="Polymerase/histidinol phosphatase N-terminal" evidence="1">
    <location>
        <begin position="9"/>
        <end position="81"/>
    </location>
</feature>
<sequence>MAKRINKRIDFHIHSLFSDGELLPSEIARRAEVLGHETIAITDHVDSSNLDTIPKVIKAIEDINNNWDINVIAGAEITHAPVEIIDKLGKEARNQGAELIIVHGETLVEPVAKGTNLASVNSSEVDILAHPGLITPEEVEIAKENNITLELSGRKGHSLANGHVAKLATEINADLIINTDTHSPDDLITFEKAKKIGLGAGLNEEDTLKALIDNPKKIMKKSNIKF</sequence>
<comment type="caution">
    <text evidence="2">The sequence shown here is derived from an EMBL/GenBank/DDBJ whole genome shotgun (WGS) entry which is preliminary data.</text>
</comment>
<organism evidence="2 3">
    <name type="scientific">Methanobrevibacter filiformis</name>
    <dbReference type="NCBI Taxonomy" id="55758"/>
    <lineage>
        <taxon>Archaea</taxon>
        <taxon>Methanobacteriati</taxon>
        <taxon>Methanobacteriota</taxon>
        <taxon>Methanomada group</taxon>
        <taxon>Methanobacteria</taxon>
        <taxon>Methanobacteriales</taxon>
        <taxon>Methanobacteriaceae</taxon>
        <taxon>Methanobrevibacter</taxon>
    </lineage>
</organism>
<dbReference type="GO" id="GO:0042578">
    <property type="term" value="F:phosphoric ester hydrolase activity"/>
    <property type="evidence" value="ECO:0007669"/>
    <property type="project" value="TreeGrafter"/>
</dbReference>
<evidence type="ECO:0000313" key="3">
    <source>
        <dbReference type="Proteomes" id="UP000077066"/>
    </source>
</evidence>
<dbReference type="PANTHER" id="PTHR36928">
    <property type="entry name" value="PHOSPHATASE YCDX-RELATED"/>
    <property type="match status" value="1"/>
</dbReference>
<evidence type="ECO:0000313" key="2">
    <source>
        <dbReference type="EMBL" id="KZX15135.1"/>
    </source>
</evidence>
<evidence type="ECO:0000259" key="1">
    <source>
        <dbReference type="SMART" id="SM00481"/>
    </source>
</evidence>
<name>A0A166D2D6_9EURY</name>
<accession>A0A166D2D6</accession>
<reference evidence="2 3" key="1">
    <citation type="submission" date="2016-04" db="EMBL/GenBank/DDBJ databases">
        <title>Genome sequence of Methanobrevibacter filiformis DSM 11501.</title>
        <authorList>
            <person name="Poehlein A."/>
            <person name="Seedorf H."/>
            <person name="Daniel R."/>
        </authorList>
    </citation>
    <scope>NUCLEOTIDE SEQUENCE [LARGE SCALE GENOMIC DNA]</scope>
    <source>
        <strain evidence="2 3">DSM 11501</strain>
    </source>
</reference>
<dbReference type="InterPro" id="IPR004013">
    <property type="entry name" value="PHP_dom"/>
</dbReference>
<dbReference type="InterPro" id="IPR016195">
    <property type="entry name" value="Pol/histidinol_Pase-like"/>
</dbReference>
<protein>
    <recommendedName>
        <fullName evidence="1">Polymerase/histidinol phosphatase N-terminal domain-containing protein</fullName>
    </recommendedName>
</protein>
<dbReference type="EMBL" id="LWMT01000108">
    <property type="protein sequence ID" value="KZX15135.1"/>
    <property type="molecule type" value="Genomic_DNA"/>
</dbReference>
<dbReference type="CDD" id="cd07432">
    <property type="entry name" value="PHP_HisPPase"/>
    <property type="match status" value="1"/>
</dbReference>
<dbReference type="Proteomes" id="UP000077066">
    <property type="component" value="Unassembled WGS sequence"/>
</dbReference>
<dbReference type="NCBIfam" id="NF004981">
    <property type="entry name" value="PRK06361.1"/>
    <property type="match status" value="1"/>
</dbReference>
<dbReference type="STRING" id="55758.MBFIL_07360"/>
<dbReference type="GO" id="GO:0005829">
    <property type="term" value="C:cytosol"/>
    <property type="evidence" value="ECO:0007669"/>
    <property type="project" value="TreeGrafter"/>
</dbReference>
<dbReference type="GO" id="GO:0008270">
    <property type="term" value="F:zinc ion binding"/>
    <property type="evidence" value="ECO:0007669"/>
    <property type="project" value="TreeGrafter"/>
</dbReference>
<gene>
    <name evidence="2" type="ORF">MBFIL_07360</name>
</gene>
<dbReference type="Gene3D" id="3.20.20.140">
    <property type="entry name" value="Metal-dependent hydrolases"/>
    <property type="match status" value="1"/>
</dbReference>
<dbReference type="InterPro" id="IPR050243">
    <property type="entry name" value="PHP_phosphatase"/>
</dbReference>
<dbReference type="InterPro" id="IPR003141">
    <property type="entry name" value="Pol/His_phosphatase_N"/>
</dbReference>
<dbReference type="SUPFAM" id="SSF89550">
    <property type="entry name" value="PHP domain-like"/>
    <property type="match status" value="1"/>
</dbReference>
<keyword evidence="3" id="KW-1185">Reference proteome</keyword>
<dbReference type="Pfam" id="PF02811">
    <property type="entry name" value="PHP"/>
    <property type="match status" value="1"/>
</dbReference>
<proteinExistence type="predicted"/>
<dbReference type="PATRIC" id="fig|55758.3.peg.820"/>
<dbReference type="PANTHER" id="PTHR36928:SF1">
    <property type="entry name" value="PHOSPHATASE YCDX-RELATED"/>
    <property type="match status" value="1"/>
</dbReference>
<dbReference type="AlphaFoldDB" id="A0A166D2D6"/>
<dbReference type="SMART" id="SM00481">
    <property type="entry name" value="POLIIIAc"/>
    <property type="match status" value="1"/>
</dbReference>